<proteinExistence type="predicted"/>
<organism evidence="2 3">
    <name type="scientific">Coffea arabica</name>
    <name type="common">Arabian coffee</name>
    <dbReference type="NCBI Taxonomy" id="13443"/>
    <lineage>
        <taxon>Eukaryota</taxon>
        <taxon>Viridiplantae</taxon>
        <taxon>Streptophyta</taxon>
        <taxon>Embryophyta</taxon>
        <taxon>Tracheophyta</taxon>
        <taxon>Spermatophyta</taxon>
        <taxon>Magnoliopsida</taxon>
        <taxon>eudicotyledons</taxon>
        <taxon>Gunneridae</taxon>
        <taxon>Pentapetalae</taxon>
        <taxon>asterids</taxon>
        <taxon>lamiids</taxon>
        <taxon>Gentianales</taxon>
        <taxon>Rubiaceae</taxon>
        <taxon>Ixoroideae</taxon>
        <taxon>Gardenieae complex</taxon>
        <taxon>Bertiereae - Coffeeae clade</taxon>
        <taxon>Coffeeae</taxon>
        <taxon>Coffea</taxon>
    </lineage>
</organism>
<feature type="compositionally biased region" description="Basic residues" evidence="1">
    <location>
        <begin position="1"/>
        <end position="13"/>
    </location>
</feature>
<evidence type="ECO:0000313" key="2">
    <source>
        <dbReference type="Proteomes" id="UP001652660"/>
    </source>
</evidence>
<dbReference type="GeneID" id="140004391"/>
<reference evidence="3" key="1">
    <citation type="submission" date="2025-08" db="UniProtKB">
        <authorList>
            <consortium name="RefSeq"/>
        </authorList>
    </citation>
    <scope>IDENTIFICATION</scope>
    <source>
        <tissue evidence="3">Leaves</tissue>
    </source>
</reference>
<protein>
    <submittedName>
        <fullName evidence="3">Uncharacterized protein</fullName>
    </submittedName>
</protein>
<sequence length="114" mass="13078">MGKPGFARKRGLKRVNSSKPFKKFKNLKLNPGAEKLVPKQPLENDSEDWSNENSEAELETKEEEEVEEDTVFNRKPTMYDNLLKRLGSSSQLIANAIKQRILKFAKLMPTMVIL</sequence>
<gene>
    <name evidence="3" type="primary">LOC140004391</name>
</gene>
<feature type="compositionally biased region" description="Acidic residues" evidence="1">
    <location>
        <begin position="44"/>
        <end position="70"/>
    </location>
</feature>
<evidence type="ECO:0000256" key="1">
    <source>
        <dbReference type="SAM" id="MobiDB-lite"/>
    </source>
</evidence>
<name>A0ABM4VT61_COFAR</name>
<accession>A0ABM4VT61</accession>
<evidence type="ECO:0000313" key="3">
    <source>
        <dbReference type="RefSeq" id="XP_071922714.1"/>
    </source>
</evidence>
<dbReference type="RefSeq" id="XP_071922714.1">
    <property type="nucleotide sequence ID" value="XM_072066613.1"/>
</dbReference>
<feature type="region of interest" description="Disordered" evidence="1">
    <location>
        <begin position="1"/>
        <end position="73"/>
    </location>
</feature>
<keyword evidence="2" id="KW-1185">Reference proteome</keyword>
<dbReference type="Proteomes" id="UP001652660">
    <property type="component" value="Chromosome 10e"/>
</dbReference>